<sequence>MASRRDLNQTDESAASLTPSTIEAALLSFRFIEASEHQNSHGVEILRRSLSVRSVVSTTSSFAELFEATASNPQLHIIREIGAGLQGTIFEQVGKPMVFKKEKIQNSLMACNLKNEFHLHQLVWDAFEKYRNHSSIHCDVVVPAAQKFIAAQDNNAWPTLLPKLPLDCRVQSDIVIMERVLPLPKIIRRALIEEFYPFPRGVSDSEKGQIIKWALNVVSNKDCLVRPYLGIPRKVYTEANFSLRNFIIGFEDLERCETDFETITQALGSAYAILHWAAHVNGDDVELVLGSSLATVPGRQQRFQQRKIGLFLIDYGQCDEVDMSKPAEEVYQAFRSAMVTGDNGCFIPNPRHRPQLFRLFKNTYSTTAKQILEESSFEKEKFDIDKFMKLYQEYVEDFL</sequence>
<dbReference type="GeneID" id="75832313"/>
<dbReference type="EMBL" id="JAGIXG020000073">
    <property type="protein sequence ID" value="KAI6778314.1"/>
    <property type="molecule type" value="Genomic_DNA"/>
</dbReference>
<dbReference type="OrthoDB" id="2993351at2759"/>
<proteinExistence type="predicted"/>
<name>A0A9P9XV06_9HYPO</name>
<keyword evidence="2" id="KW-1185">Reference proteome</keyword>
<gene>
    <name evidence="1" type="ORF">J7T54_005830</name>
</gene>
<dbReference type="Proteomes" id="UP001055219">
    <property type="component" value="Unassembled WGS sequence"/>
</dbReference>
<organism evidence="1 2">
    <name type="scientific">Emericellopsis cladophorae</name>
    <dbReference type="NCBI Taxonomy" id="2686198"/>
    <lineage>
        <taxon>Eukaryota</taxon>
        <taxon>Fungi</taxon>
        <taxon>Dikarya</taxon>
        <taxon>Ascomycota</taxon>
        <taxon>Pezizomycotina</taxon>
        <taxon>Sordariomycetes</taxon>
        <taxon>Hypocreomycetidae</taxon>
        <taxon>Hypocreales</taxon>
        <taxon>Bionectriaceae</taxon>
        <taxon>Emericellopsis</taxon>
    </lineage>
</organism>
<reference evidence="1" key="2">
    <citation type="submission" date="2022-07" db="EMBL/GenBank/DDBJ databases">
        <authorList>
            <person name="Goncalves M.F.M."/>
            <person name="Hilario S."/>
            <person name="Van De Peer Y."/>
            <person name="Esteves A.C."/>
            <person name="Alves A."/>
        </authorList>
    </citation>
    <scope>NUCLEOTIDE SEQUENCE</scope>
    <source>
        <strain evidence="1">MUM 19.33</strain>
    </source>
</reference>
<dbReference type="PANTHER" id="PTHR40780">
    <property type="entry name" value="DUF3669 DOMAIN-CONTAINING PROTEIN"/>
    <property type="match status" value="1"/>
</dbReference>
<accession>A0A9P9XV06</accession>
<evidence type="ECO:0000313" key="1">
    <source>
        <dbReference type="EMBL" id="KAI6778314.1"/>
    </source>
</evidence>
<dbReference type="AlphaFoldDB" id="A0A9P9XV06"/>
<evidence type="ECO:0000313" key="2">
    <source>
        <dbReference type="Proteomes" id="UP001055219"/>
    </source>
</evidence>
<dbReference type="PANTHER" id="PTHR40780:SF2">
    <property type="entry name" value="DUF3669 DOMAIN-CONTAINING PROTEIN"/>
    <property type="match status" value="1"/>
</dbReference>
<dbReference type="RefSeq" id="XP_051359170.1">
    <property type="nucleotide sequence ID" value="XM_051509859.1"/>
</dbReference>
<reference evidence="1" key="1">
    <citation type="journal article" date="2021" name="J Fungi (Basel)">
        <title>Genomic and Metabolomic Analyses of the Marine Fungus Emericellopsis cladophorae: Insights into Saltwater Adaptability Mechanisms and Its Biosynthetic Potential.</title>
        <authorList>
            <person name="Goncalves M.F.M."/>
            <person name="Hilario S."/>
            <person name="Van de Peer Y."/>
            <person name="Esteves A.C."/>
            <person name="Alves A."/>
        </authorList>
    </citation>
    <scope>NUCLEOTIDE SEQUENCE</scope>
    <source>
        <strain evidence="1">MUM 19.33</strain>
    </source>
</reference>
<comment type="caution">
    <text evidence="1">The sequence shown here is derived from an EMBL/GenBank/DDBJ whole genome shotgun (WGS) entry which is preliminary data.</text>
</comment>
<evidence type="ECO:0008006" key="3">
    <source>
        <dbReference type="Google" id="ProtNLM"/>
    </source>
</evidence>
<protein>
    <recommendedName>
        <fullName evidence="3">DUF3669 domain-containing protein</fullName>
    </recommendedName>
</protein>